<gene>
    <name evidence="1" type="ORF">LCGC14_2111160</name>
</gene>
<protein>
    <submittedName>
        <fullName evidence="1">Uncharacterized protein</fullName>
    </submittedName>
</protein>
<name>A0A0F9EU88_9ZZZZ</name>
<dbReference type="EMBL" id="LAZR01026095">
    <property type="protein sequence ID" value="KKL69816.1"/>
    <property type="molecule type" value="Genomic_DNA"/>
</dbReference>
<proteinExistence type="predicted"/>
<reference evidence="1" key="1">
    <citation type="journal article" date="2015" name="Nature">
        <title>Complex archaea that bridge the gap between prokaryotes and eukaryotes.</title>
        <authorList>
            <person name="Spang A."/>
            <person name="Saw J.H."/>
            <person name="Jorgensen S.L."/>
            <person name="Zaremba-Niedzwiedzka K."/>
            <person name="Martijn J."/>
            <person name="Lind A.E."/>
            <person name="van Eijk R."/>
            <person name="Schleper C."/>
            <person name="Guy L."/>
            <person name="Ettema T.J."/>
        </authorList>
    </citation>
    <scope>NUCLEOTIDE SEQUENCE</scope>
</reference>
<sequence length="197" mass="23818">MELAYTIGMKNPIIRFNAYQPTLRWYTPPFHKTRLGKRTNKILAGYTDRRDRYDADFFRDNILPKGHWMHPGPYTAARAIADFQKWRKRELPSWLAWMNEWEDRSAADRYIEHIKAVLEDVAGKLDPQQASHDYRITLPKWFGGHRPVNNIRAFRIRWTNVLWLLVFDLYSDEARHFFARQLKTCIDEIEERWTRYS</sequence>
<evidence type="ECO:0000313" key="1">
    <source>
        <dbReference type="EMBL" id="KKL69816.1"/>
    </source>
</evidence>
<organism evidence="1">
    <name type="scientific">marine sediment metagenome</name>
    <dbReference type="NCBI Taxonomy" id="412755"/>
    <lineage>
        <taxon>unclassified sequences</taxon>
        <taxon>metagenomes</taxon>
        <taxon>ecological metagenomes</taxon>
    </lineage>
</organism>
<accession>A0A0F9EU88</accession>
<comment type="caution">
    <text evidence="1">The sequence shown here is derived from an EMBL/GenBank/DDBJ whole genome shotgun (WGS) entry which is preliminary data.</text>
</comment>
<dbReference type="AlphaFoldDB" id="A0A0F9EU88"/>